<gene>
    <name evidence="2" type="ORF">GMORB2_3818</name>
</gene>
<evidence type="ECO:0000313" key="2">
    <source>
        <dbReference type="EMBL" id="KAF4124979.1"/>
    </source>
</evidence>
<comment type="similarity">
    <text evidence="1">Belongs to the ornithine cyclodeaminase/mu-crystallin family.</text>
</comment>
<dbReference type="GO" id="GO:0005737">
    <property type="term" value="C:cytoplasm"/>
    <property type="evidence" value="ECO:0007669"/>
    <property type="project" value="TreeGrafter"/>
</dbReference>
<dbReference type="EMBL" id="JAANYQ010000003">
    <property type="protein sequence ID" value="KAF4124979.1"/>
    <property type="molecule type" value="Genomic_DNA"/>
</dbReference>
<dbReference type="AlphaFoldDB" id="A0A9P4Z1M3"/>
<dbReference type="InterPro" id="IPR036291">
    <property type="entry name" value="NAD(P)-bd_dom_sf"/>
</dbReference>
<name>A0A9P4Z1M3_9HYPO</name>
<protein>
    <submittedName>
        <fullName evidence="2">Ornithine cyclodeaminase/mu-crystallin family</fullName>
    </submittedName>
</protein>
<dbReference type="PANTHER" id="PTHR13812">
    <property type="entry name" value="KETIMINE REDUCTASE MU-CRYSTALLIN"/>
    <property type="match status" value="1"/>
</dbReference>
<dbReference type="RefSeq" id="XP_035323631.1">
    <property type="nucleotide sequence ID" value="XM_035465794.1"/>
</dbReference>
<dbReference type="GeneID" id="55970046"/>
<comment type="caution">
    <text evidence="2">The sequence shown here is derived from an EMBL/GenBank/DDBJ whole genome shotgun (WGS) entry which is preliminary data.</text>
</comment>
<dbReference type="Gene3D" id="3.40.50.720">
    <property type="entry name" value="NAD(P)-binding Rossmann-like Domain"/>
    <property type="match status" value="1"/>
</dbReference>
<dbReference type="Pfam" id="PF02423">
    <property type="entry name" value="OCD_Mu_crystall"/>
    <property type="match status" value="1"/>
</dbReference>
<keyword evidence="3" id="KW-1185">Reference proteome</keyword>
<dbReference type="OrthoDB" id="41492at2759"/>
<organism evidence="2 3">
    <name type="scientific">Geosmithia morbida</name>
    <dbReference type="NCBI Taxonomy" id="1094350"/>
    <lineage>
        <taxon>Eukaryota</taxon>
        <taxon>Fungi</taxon>
        <taxon>Dikarya</taxon>
        <taxon>Ascomycota</taxon>
        <taxon>Pezizomycotina</taxon>
        <taxon>Sordariomycetes</taxon>
        <taxon>Hypocreomycetidae</taxon>
        <taxon>Hypocreales</taxon>
        <taxon>Bionectriaceae</taxon>
        <taxon>Geosmithia</taxon>
    </lineage>
</organism>
<sequence>MSDLVVVGDSAVHELLIGLSKDEILDFQRDLAQSLMHVSVQNEGQYQPVAGVVNRPDGQKVLFRSFTSPELVGTKIIVDAAPAFDADGGKVQSPLRGMLSLVDASGAPKGLVNAAGVTAFRTSLCALIPYMWRRDTESILVFGAGKQALWHIRLALALRGSEIKSIVAVNRSGSTASAMIDTLKAENGRYWKSSAELTFLDSSRPGSKERLAQLTAGADVIFCTVPSTAQLFSLDDVLGGGERRRNPLISAIGAWQPQMIELDPEILRYAARKEGAVLVDNRHEVRESTGEGIGAALEDGQLIEVGQVLDWKSDRPTSPRGALSPAQVDAWTSHGFAVYKSVGVSVTDLVSGSKILDLAKEKNVGTLVSNF</sequence>
<accession>A0A9P4Z1M3</accession>
<dbReference type="PANTHER" id="PTHR13812:SF19">
    <property type="entry name" value="KETIMINE REDUCTASE MU-CRYSTALLIN"/>
    <property type="match status" value="1"/>
</dbReference>
<dbReference type="InterPro" id="IPR003462">
    <property type="entry name" value="ODC_Mu_crystall"/>
</dbReference>
<dbReference type="SUPFAM" id="SSF51735">
    <property type="entry name" value="NAD(P)-binding Rossmann-fold domains"/>
    <property type="match status" value="1"/>
</dbReference>
<evidence type="ECO:0000256" key="1">
    <source>
        <dbReference type="ARBA" id="ARBA00008903"/>
    </source>
</evidence>
<proteinExistence type="inferred from homology"/>
<reference evidence="2" key="1">
    <citation type="submission" date="2020-03" db="EMBL/GenBank/DDBJ databases">
        <title>Site-based positive gene gene selection in Geosmithia morbida across the United States reveals a broad range of putative effectors and factors for local host and environmental adapation.</title>
        <authorList>
            <person name="Onufrak A."/>
            <person name="Murdoch R.W."/>
            <person name="Gazis R."/>
            <person name="Huff M."/>
            <person name="Staton M."/>
            <person name="Klingeman W."/>
            <person name="Hadziabdic D."/>
        </authorList>
    </citation>
    <scope>NUCLEOTIDE SEQUENCE</scope>
    <source>
        <strain evidence="2">1262</strain>
    </source>
</reference>
<evidence type="ECO:0000313" key="3">
    <source>
        <dbReference type="Proteomes" id="UP000749293"/>
    </source>
</evidence>
<dbReference type="Proteomes" id="UP000749293">
    <property type="component" value="Unassembled WGS sequence"/>
</dbReference>